<name>A0ABV9EJC4_9ACTN</name>
<dbReference type="Pfam" id="PF12833">
    <property type="entry name" value="HTH_18"/>
    <property type="match status" value="1"/>
</dbReference>
<feature type="domain" description="HTH araC/xylS-type" evidence="4">
    <location>
        <begin position="214"/>
        <end position="315"/>
    </location>
</feature>
<evidence type="ECO:0000256" key="1">
    <source>
        <dbReference type="ARBA" id="ARBA00023015"/>
    </source>
</evidence>
<dbReference type="Gene3D" id="1.10.10.60">
    <property type="entry name" value="Homeodomain-like"/>
    <property type="match status" value="1"/>
</dbReference>
<organism evidence="5 6">
    <name type="scientific">Sphaerisporangium corydalis</name>
    <dbReference type="NCBI Taxonomy" id="1441875"/>
    <lineage>
        <taxon>Bacteria</taxon>
        <taxon>Bacillati</taxon>
        <taxon>Actinomycetota</taxon>
        <taxon>Actinomycetes</taxon>
        <taxon>Streptosporangiales</taxon>
        <taxon>Streptosporangiaceae</taxon>
        <taxon>Sphaerisporangium</taxon>
    </lineage>
</organism>
<dbReference type="PANTHER" id="PTHR46796:SF6">
    <property type="entry name" value="ARAC SUBFAMILY"/>
    <property type="match status" value="1"/>
</dbReference>
<dbReference type="InterPro" id="IPR009057">
    <property type="entry name" value="Homeodomain-like_sf"/>
</dbReference>
<evidence type="ECO:0000259" key="4">
    <source>
        <dbReference type="PROSITE" id="PS01124"/>
    </source>
</evidence>
<sequence>MPPYLAQTANVPSRDRRDFWRSVVSDAFVPLEASFPAGQDSFQGRLSGGSLGALKIYSVDADAHVAHRTSRLVTASPGDCYKLGLQVDGGSVLSQDGREAVLAPGDFSVYDTTRPYTLAFGQRSRFLVLIFPRAMLGLPPDSVGRLTATTISGTSGLGGALSPFLLQIGRLSGEMEGLRGVRLAGNVLDLLTTAIADRLEVAADPESATRALFLRVTAFIEARLGDGGLAPGDIAAAHHISTRYLHKLFHAEGTTVSTWIRDRRLEHCGHDLRDPLLATRSVSAIAAKWGYFDASHFSRIFKTAFGTSPRDYRCAATARPMTQAFPGRQALCAPEQDAWPPPPR</sequence>
<keyword evidence="6" id="KW-1185">Reference proteome</keyword>
<reference evidence="6" key="1">
    <citation type="journal article" date="2019" name="Int. J. Syst. Evol. Microbiol.">
        <title>The Global Catalogue of Microorganisms (GCM) 10K type strain sequencing project: providing services to taxonomists for standard genome sequencing and annotation.</title>
        <authorList>
            <consortium name="The Broad Institute Genomics Platform"/>
            <consortium name="The Broad Institute Genome Sequencing Center for Infectious Disease"/>
            <person name="Wu L."/>
            <person name="Ma J."/>
        </authorList>
    </citation>
    <scope>NUCLEOTIDE SEQUENCE [LARGE SCALE GENOMIC DNA]</scope>
    <source>
        <strain evidence="6">CCUG 49560</strain>
    </source>
</reference>
<evidence type="ECO:0000313" key="5">
    <source>
        <dbReference type="EMBL" id="MFC4589650.1"/>
    </source>
</evidence>
<keyword evidence="1" id="KW-0805">Transcription regulation</keyword>
<dbReference type="Pfam" id="PF14525">
    <property type="entry name" value="AraC_binding_2"/>
    <property type="match status" value="1"/>
</dbReference>
<evidence type="ECO:0000256" key="3">
    <source>
        <dbReference type="ARBA" id="ARBA00023163"/>
    </source>
</evidence>
<keyword evidence="2" id="KW-0238">DNA-binding</keyword>
<dbReference type="EMBL" id="JBHSFN010000017">
    <property type="protein sequence ID" value="MFC4589650.1"/>
    <property type="molecule type" value="Genomic_DNA"/>
</dbReference>
<dbReference type="SUPFAM" id="SSF46689">
    <property type="entry name" value="Homeodomain-like"/>
    <property type="match status" value="1"/>
</dbReference>
<gene>
    <name evidence="5" type="ORF">ACFO8L_26425</name>
</gene>
<keyword evidence="3" id="KW-0804">Transcription</keyword>
<comment type="caution">
    <text evidence="5">The sequence shown here is derived from an EMBL/GenBank/DDBJ whole genome shotgun (WGS) entry which is preliminary data.</text>
</comment>
<dbReference type="Proteomes" id="UP001595891">
    <property type="component" value="Unassembled WGS sequence"/>
</dbReference>
<dbReference type="SMART" id="SM00342">
    <property type="entry name" value="HTH_ARAC"/>
    <property type="match status" value="1"/>
</dbReference>
<evidence type="ECO:0000256" key="2">
    <source>
        <dbReference type="ARBA" id="ARBA00023125"/>
    </source>
</evidence>
<dbReference type="InterPro" id="IPR018060">
    <property type="entry name" value="HTH_AraC"/>
</dbReference>
<accession>A0ABV9EJC4</accession>
<dbReference type="InterPro" id="IPR050204">
    <property type="entry name" value="AraC_XylS_family_regulators"/>
</dbReference>
<protein>
    <submittedName>
        <fullName evidence="5">Helix-turn-helix domain-containing protein</fullName>
    </submittedName>
</protein>
<dbReference type="InterPro" id="IPR035418">
    <property type="entry name" value="AraC-bd_2"/>
</dbReference>
<dbReference type="PANTHER" id="PTHR46796">
    <property type="entry name" value="HTH-TYPE TRANSCRIPTIONAL ACTIVATOR RHAS-RELATED"/>
    <property type="match status" value="1"/>
</dbReference>
<dbReference type="PRINTS" id="PR00032">
    <property type="entry name" value="HTHARAC"/>
</dbReference>
<dbReference type="InterPro" id="IPR020449">
    <property type="entry name" value="Tscrpt_reg_AraC-type_HTH"/>
</dbReference>
<evidence type="ECO:0000313" key="6">
    <source>
        <dbReference type="Proteomes" id="UP001595891"/>
    </source>
</evidence>
<dbReference type="RefSeq" id="WP_262849699.1">
    <property type="nucleotide sequence ID" value="NZ_JANZYP010000089.1"/>
</dbReference>
<proteinExistence type="predicted"/>
<dbReference type="PROSITE" id="PS01124">
    <property type="entry name" value="HTH_ARAC_FAMILY_2"/>
    <property type="match status" value="1"/>
</dbReference>